<comment type="caution">
    <text evidence="2">The sequence shown here is derived from an EMBL/GenBank/DDBJ whole genome shotgun (WGS) entry which is preliminary data.</text>
</comment>
<feature type="region of interest" description="Disordered" evidence="1">
    <location>
        <begin position="98"/>
        <end position="124"/>
    </location>
</feature>
<evidence type="ECO:0000313" key="3">
    <source>
        <dbReference type="Proteomes" id="UP001060895"/>
    </source>
</evidence>
<evidence type="ECO:0000313" key="2">
    <source>
        <dbReference type="EMBL" id="GBQ20108.1"/>
    </source>
</evidence>
<reference evidence="2" key="1">
    <citation type="submission" date="2013-04" db="EMBL/GenBank/DDBJ databases">
        <title>The genome sequencing project of 58 acetic acid bacteria.</title>
        <authorList>
            <person name="Okamoto-Kainuma A."/>
            <person name="Ishikawa M."/>
            <person name="Umino S."/>
            <person name="Koizumi Y."/>
            <person name="Shiwa Y."/>
            <person name="Yoshikawa H."/>
            <person name="Matsutani M."/>
            <person name="Matsushita K."/>
        </authorList>
    </citation>
    <scope>NUCLEOTIDE SEQUENCE</scope>
    <source>
        <strain evidence="2">DSM 12717</strain>
    </source>
</reference>
<evidence type="ECO:0000256" key="1">
    <source>
        <dbReference type="SAM" id="MobiDB-lite"/>
    </source>
</evidence>
<proteinExistence type="predicted"/>
<accession>A0ABQ0P2U2</accession>
<organism evidence="2 3">
    <name type="scientific">Gluconacetobacter sacchari DSM 12717</name>
    <dbReference type="NCBI Taxonomy" id="1307940"/>
    <lineage>
        <taxon>Bacteria</taxon>
        <taxon>Pseudomonadati</taxon>
        <taxon>Pseudomonadota</taxon>
        <taxon>Alphaproteobacteria</taxon>
        <taxon>Acetobacterales</taxon>
        <taxon>Acetobacteraceae</taxon>
        <taxon>Gluconacetobacter</taxon>
    </lineage>
</organism>
<dbReference type="Proteomes" id="UP001060895">
    <property type="component" value="Unassembled WGS sequence"/>
</dbReference>
<feature type="compositionally biased region" description="Polar residues" evidence="1">
    <location>
        <begin position="114"/>
        <end position="124"/>
    </location>
</feature>
<sequence length="124" mass="13798">MGQLDDFKRDTVRAGRLVWFWTRTSLVDIGQFDAFVCHLLNGGGEASDLDAIVPIGWCDVKGQQMAERVHGPICSFEPFVERKVRLLWMAAVGSALRPEAMRSTARRSDASASKQPASSQRRDC</sequence>
<keyword evidence="3" id="KW-1185">Reference proteome</keyword>
<name>A0ABQ0P2U2_9PROT</name>
<protein>
    <submittedName>
        <fullName evidence="2">Uncharacterized protein</fullName>
    </submittedName>
</protein>
<gene>
    <name evidence="2" type="ORF">AA12717_0468</name>
</gene>
<dbReference type="EMBL" id="BAQP01000015">
    <property type="protein sequence ID" value="GBQ20108.1"/>
    <property type="molecule type" value="Genomic_DNA"/>
</dbReference>